<name>C7RN47_ACCRE</name>
<dbReference type="GO" id="GO:0008983">
    <property type="term" value="F:protein-glutamate O-methyltransferase activity"/>
    <property type="evidence" value="ECO:0007669"/>
    <property type="project" value="UniProtKB-EC"/>
</dbReference>
<dbReference type="InterPro" id="IPR022641">
    <property type="entry name" value="CheR_N"/>
</dbReference>
<dbReference type="Pfam" id="PF01339">
    <property type="entry name" value="CheB_methylest"/>
    <property type="match status" value="1"/>
</dbReference>
<dbReference type="PANTHER" id="PTHR44757">
    <property type="entry name" value="DIGUANYLATE CYCLASE DGCP"/>
    <property type="match status" value="1"/>
</dbReference>
<dbReference type="SMART" id="SM00086">
    <property type="entry name" value="PAC"/>
    <property type="match status" value="1"/>
</dbReference>
<evidence type="ECO:0000313" key="10">
    <source>
        <dbReference type="EMBL" id="ACV35414.1"/>
    </source>
</evidence>
<dbReference type="InterPro" id="IPR035965">
    <property type="entry name" value="PAS-like_dom_sf"/>
</dbReference>
<evidence type="ECO:0000259" key="5">
    <source>
        <dbReference type="PROSITE" id="PS50113"/>
    </source>
</evidence>
<feature type="domain" description="EAL" evidence="8">
    <location>
        <begin position="1280"/>
        <end position="1532"/>
    </location>
</feature>
<feature type="domain" description="PAC" evidence="5">
    <location>
        <begin position="934"/>
        <end position="985"/>
    </location>
</feature>
<dbReference type="InterPro" id="IPR022642">
    <property type="entry name" value="CheR_C"/>
</dbReference>
<dbReference type="SUPFAM" id="SSF55785">
    <property type="entry name" value="PYP-like sensor domain (PAS domain)"/>
    <property type="match status" value="3"/>
</dbReference>
<feature type="active site" evidence="1">
    <location>
        <position position="44"/>
    </location>
</feature>
<dbReference type="SUPFAM" id="SSF55073">
    <property type="entry name" value="Nucleotide cyclase"/>
    <property type="match status" value="1"/>
</dbReference>
<dbReference type="PRINTS" id="PR00996">
    <property type="entry name" value="CHERMTFRASE"/>
</dbReference>
<dbReference type="EMBL" id="CP001715">
    <property type="protein sequence ID" value="ACV35414.1"/>
    <property type="molecule type" value="Genomic_DNA"/>
</dbReference>
<feature type="active site" evidence="1">
    <location>
        <position position="163"/>
    </location>
</feature>
<keyword evidence="10" id="KW-0808">Transferase</keyword>
<dbReference type="InterPro" id="IPR035909">
    <property type="entry name" value="CheB_C"/>
</dbReference>
<dbReference type="SUPFAM" id="SSF47757">
    <property type="entry name" value="Chemotaxis receptor methyltransferase CheR, N-terminal domain"/>
    <property type="match status" value="1"/>
</dbReference>
<dbReference type="KEGG" id="app:CAP2UW1_2118"/>
<dbReference type="SMART" id="SM00138">
    <property type="entry name" value="MeTrc"/>
    <property type="match status" value="1"/>
</dbReference>
<gene>
    <name evidence="10" type="ordered locus">CAP2UW1_2118</name>
</gene>
<dbReference type="InterPro" id="IPR029787">
    <property type="entry name" value="Nucleotide_cyclase"/>
</dbReference>
<dbReference type="Gene3D" id="3.40.50.150">
    <property type="entry name" value="Vaccinia Virus protein VP39"/>
    <property type="match status" value="1"/>
</dbReference>
<dbReference type="SUPFAM" id="SSF141868">
    <property type="entry name" value="EAL domain-like"/>
    <property type="match status" value="1"/>
</dbReference>
<reference evidence="10" key="2">
    <citation type="submission" date="2009-09" db="EMBL/GenBank/DDBJ databases">
        <title>Complete sequence of chromosome of Candidatus Accumulibacter phosphatis clade IIA str. UW-1.</title>
        <authorList>
            <consortium name="US DOE Joint Genome Institute"/>
            <person name="Martin H.G."/>
            <person name="Ivanova N."/>
            <person name="Kunin V."/>
            <person name="Warnecke F."/>
            <person name="Barry K."/>
            <person name="He S."/>
            <person name="Salamov A."/>
            <person name="Szeto E."/>
            <person name="Dalin E."/>
            <person name="Pangilinan J.L."/>
            <person name="Lapidus A."/>
            <person name="Lowry S."/>
            <person name="Kyrpides N.C."/>
            <person name="McMahon K.D."/>
            <person name="Hugenholtz P."/>
        </authorList>
    </citation>
    <scope>NUCLEOTIDE SEQUENCE [LARGE SCALE GENOMIC DNA]</scope>
    <source>
        <strain evidence="10">UW-1</strain>
    </source>
</reference>
<dbReference type="InterPro" id="IPR035919">
    <property type="entry name" value="EAL_sf"/>
</dbReference>
<dbReference type="GO" id="GO:0000156">
    <property type="term" value="F:phosphorelay response regulator activity"/>
    <property type="evidence" value="ECO:0007669"/>
    <property type="project" value="InterPro"/>
</dbReference>
<dbReference type="OrthoDB" id="9816309at2"/>
<dbReference type="GO" id="GO:0008984">
    <property type="term" value="F:protein-glutamate methylesterase activity"/>
    <property type="evidence" value="ECO:0007669"/>
    <property type="project" value="UniProtKB-EC"/>
</dbReference>
<dbReference type="GO" id="GO:0005737">
    <property type="term" value="C:cytoplasm"/>
    <property type="evidence" value="ECO:0007669"/>
    <property type="project" value="InterPro"/>
</dbReference>
<dbReference type="SMART" id="SM00091">
    <property type="entry name" value="PAS"/>
    <property type="match status" value="3"/>
</dbReference>
<dbReference type="PROSITE" id="PS50113">
    <property type="entry name" value="PAC"/>
    <property type="match status" value="2"/>
</dbReference>
<dbReference type="SUPFAM" id="SSF52738">
    <property type="entry name" value="Methylesterase CheB, C-terminal domain"/>
    <property type="match status" value="1"/>
</dbReference>
<keyword evidence="2" id="KW-0175">Coiled coil</keyword>
<proteinExistence type="predicted"/>
<organism evidence="10">
    <name type="scientific">Accumulibacter regalis</name>
    <dbReference type="NCBI Taxonomy" id="522306"/>
    <lineage>
        <taxon>Bacteria</taxon>
        <taxon>Pseudomonadati</taxon>
        <taxon>Pseudomonadota</taxon>
        <taxon>Betaproteobacteria</taxon>
        <taxon>Candidatus Accumulibacter</taxon>
    </lineage>
</organism>
<dbReference type="PROSITE" id="PS50887">
    <property type="entry name" value="GGDEF"/>
    <property type="match status" value="1"/>
</dbReference>
<dbReference type="HOGENOM" id="CLU_000892_3_1_4"/>
<dbReference type="Pfam" id="PF00990">
    <property type="entry name" value="GGDEF"/>
    <property type="match status" value="1"/>
</dbReference>
<dbReference type="eggNOG" id="COG5001">
    <property type="taxonomic scope" value="Bacteria"/>
</dbReference>
<feature type="region of interest" description="Disordered" evidence="3">
    <location>
        <begin position="1"/>
        <end position="23"/>
    </location>
</feature>
<dbReference type="InterPro" id="IPR000700">
    <property type="entry name" value="PAS-assoc_C"/>
</dbReference>
<feature type="domain" description="GGDEF" evidence="9">
    <location>
        <begin position="1139"/>
        <end position="1271"/>
    </location>
</feature>
<dbReference type="InterPro" id="IPR001633">
    <property type="entry name" value="EAL_dom"/>
</dbReference>
<evidence type="ECO:0000256" key="1">
    <source>
        <dbReference type="PROSITE-ProRule" id="PRU00050"/>
    </source>
</evidence>
<dbReference type="CDD" id="cd00130">
    <property type="entry name" value="PAS"/>
    <property type="match status" value="2"/>
</dbReference>
<dbReference type="Pfam" id="PF00563">
    <property type="entry name" value="EAL"/>
    <property type="match status" value="1"/>
</dbReference>
<accession>C7RN47</accession>
<evidence type="ECO:0000259" key="4">
    <source>
        <dbReference type="PROSITE" id="PS50112"/>
    </source>
</evidence>
<dbReference type="PROSITE" id="PS50122">
    <property type="entry name" value="CHEB"/>
    <property type="match status" value="1"/>
</dbReference>
<feature type="domain" description="PAS" evidence="4">
    <location>
        <begin position="861"/>
        <end position="937"/>
    </location>
</feature>
<dbReference type="SMART" id="SM00267">
    <property type="entry name" value="GGDEF"/>
    <property type="match status" value="1"/>
</dbReference>
<dbReference type="NCBIfam" id="TIGR00229">
    <property type="entry name" value="sensory_box"/>
    <property type="match status" value="2"/>
</dbReference>
<dbReference type="FunFam" id="3.30.70.270:FF:000001">
    <property type="entry name" value="Diguanylate cyclase domain protein"/>
    <property type="match status" value="1"/>
</dbReference>
<dbReference type="PROSITE" id="PS50112">
    <property type="entry name" value="PAS"/>
    <property type="match status" value="2"/>
</dbReference>
<dbReference type="EC" id="3.1.1.61" evidence="10"/>
<dbReference type="Pfam" id="PF03705">
    <property type="entry name" value="CheR_N"/>
    <property type="match status" value="1"/>
</dbReference>
<dbReference type="Gene3D" id="3.40.50.180">
    <property type="entry name" value="Methylesterase CheB, C-terminal domain"/>
    <property type="match status" value="1"/>
</dbReference>
<dbReference type="CDD" id="cd02440">
    <property type="entry name" value="AdoMet_MTases"/>
    <property type="match status" value="1"/>
</dbReference>
<dbReference type="Gene3D" id="3.30.70.270">
    <property type="match status" value="1"/>
</dbReference>
<evidence type="ECO:0000256" key="2">
    <source>
        <dbReference type="SAM" id="Coils"/>
    </source>
</evidence>
<dbReference type="InterPro" id="IPR013656">
    <property type="entry name" value="PAS_4"/>
</dbReference>
<dbReference type="eggNOG" id="COG3829">
    <property type="taxonomic scope" value="Bacteria"/>
</dbReference>
<evidence type="ECO:0000259" key="7">
    <source>
        <dbReference type="PROSITE" id="PS50123"/>
    </source>
</evidence>
<dbReference type="CDD" id="cd01949">
    <property type="entry name" value="GGDEF"/>
    <property type="match status" value="1"/>
</dbReference>
<dbReference type="Pfam" id="PF08448">
    <property type="entry name" value="PAS_4"/>
    <property type="match status" value="1"/>
</dbReference>
<sequence>MSIANEEQPRKKRTSAKKAPVAAEDDAHLVRVDERPFIVGVGASAGGLEALSLLLPSLPKNLGLTYVVVQHLSPTYRSMMSQLLGRETTMTVRDIEDGMLPEPNMVYITPPNRNLTLKEGHFRLVEPARESMPKPSVNRFFASLAEEVGESTIGIILSGTGSDGAAGIHAIKAAGGFTFSQDPDTAKYNGMPQSAIDTGSVDWILPPEQMGAEISLIVLNRGLIPVATQAASAPATLKTLLGKVRSRTKVDFSQYKEPTLWRRIERRMAANHVSTLHDYLQVVDQTPVELDKLCKDILISVTAFFRDTDAFSRLDKVVGEILAGKQPGDDIRVWVAGCATGEEAYSLAILFAERLGAAFDQYRLQIFATDIDLDAMALARRGVFAASNLAHMERNRIRAHFTPHGDRYEINKSLRDAVIFARQDLVQDPPFLRLDLVSCRNVLIYFQSELQARLLSVFHYALNPGAFLFLGKSEGIFQQEALFGVVDKEARLYRRHGTSARLPLLRSEMQLPAAGLNQHQRPGKPITPQGFETILLEAAGRHFIPTTILINGKFEIRHIHGDASRLLNVSPGRPAFDLISLIRRELRTEVQVLMRQAQVKQTVVSGRPRHIKALDPTRGVRLSVHPVSDTGNEALFMLCIEWLLPPPGKTTVEDSGGIDEKELEDELAATREHLQTLVEELETSNEEMQALNEEIQASNEEMQASNEELEASNEELQSTNEELATVNEELQIKTAETQELNTELESIQNSVDYPLLVLDRNASLQRFNSAAARLFKLGAAQTGRHLRDLPLPPDMPDLLADVQHVIDTQNARDRQIVNANRRHYALHIAPLLRDTQRIAGVILLFADNTSLYEVERSARETQVRLQAVMNNSVSLMAVKDAPGRYQFANPKFEQTFGFATGEVIGKTDLQLFPEAVSDLFRESELEAIRLRKGIEREESLPLAAGERHFLVVRFPLFDDDGAITGLCFQATDITARKRAEEQLRLAALVFDRASEGVMVTDTEQRILTINDSFSTLTGYTRQEVVGKTPRLLRSDRMPREFYAEMWDKVTRLGVWQGEIWNRRKNGEPYLEWLSINTVKDKNGKVVNYVGMFSDITKVRESQQRIEYLATHDELTGLPNRALFNDRLNLALAHAERSRESVGVVFIDLDNFKVVNDTLGHETGDKLLKQAAMRLLECVRAEDTVARLGGDEFVVLLVNADRQQATLTAERLLTGLSTSYHFGEHECFISASIGLSMFPEDASDANSLMRNADSAMYRAKDHGKNGFRFFSADLASQASKRLALETGLRRAIENGELFVHYQPQVRLECDTVVGAEALVRWRYNGEVIDPVVFIPIAEQSHLIFAIDDWVLGEACRQIIEWDRAGLPPLRISVNISARHFRKDGMAADLMDIVSAHGVSPQRLCIEITEGVLMDVDRAQRMLAELVESGLRISIDDFGTGFSSLSYLKRFPIHELKIARSFVDGISTDADDRAIASVIISLARQLGMSVVGEGIERTGQHAELEAFGCHRGQGFLYAQPLAPDAFADWVLARTAKAADAKSIG</sequence>
<dbReference type="PANTHER" id="PTHR44757:SF2">
    <property type="entry name" value="BIOFILM ARCHITECTURE MAINTENANCE PROTEIN MBAA"/>
    <property type="match status" value="1"/>
</dbReference>
<evidence type="ECO:0000259" key="9">
    <source>
        <dbReference type="PROSITE" id="PS50887"/>
    </source>
</evidence>
<feature type="domain" description="CheR-type methyltransferase" evidence="7">
    <location>
        <begin position="244"/>
        <end position="498"/>
    </location>
</feature>
<dbReference type="InterPro" id="IPR001610">
    <property type="entry name" value="PAC"/>
</dbReference>
<dbReference type="Pfam" id="PF13596">
    <property type="entry name" value="PAS_10"/>
    <property type="match status" value="1"/>
</dbReference>
<keyword evidence="1" id="KW-0145">Chemotaxis</keyword>
<dbReference type="CDD" id="cd16434">
    <property type="entry name" value="CheB-CheR_fusion"/>
    <property type="match status" value="1"/>
</dbReference>
<dbReference type="SUPFAM" id="SSF53335">
    <property type="entry name" value="S-adenosyl-L-methionine-dependent methyltransferases"/>
    <property type="match status" value="1"/>
</dbReference>
<dbReference type="EC" id="2.1.1.80" evidence="10"/>
<dbReference type="PROSITE" id="PS50883">
    <property type="entry name" value="EAL"/>
    <property type="match status" value="1"/>
</dbReference>
<feature type="domain" description="PAS" evidence="4">
    <location>
        <begin position="982"/>
        <end position="1028"/>
    </location>
</feature>
<dbReference type="InterPro" id="IPR000160">
    <property type="entry name" value="GGDEF_dom"/>
</dbReference>
<dbReference type="eggNOG" id="COG2201">
    <property type="taxonomic scope" value="Bacteria"/>
</dbReference>
<evidence type="ECO:0000259" key="8">
    <source>
        <dbReference type="PROSITE" id="PS50883"/>
    </source>
</evidence>
<dbReference type="SMART" id="SM00052">
    <property type="entry name" value="EAL"/>
    <property type="match status" value="1"/>
</dbReference>
<dbReference type="PROSITE" id="PS50123">
    <property type="entry name" value="CHER"/>
    <property type="match status" value="1"/>
</dbReference>
<dbReference type="InterPro" id="IPR052155">
    <property type="entry name" value="Biofilm_reg_signaling"/>
</dbReference>
<dbReference type="InterPro" id="IPR000014">
    <property type="entry name" value="PAS"/>
</dbReference>
<keyword evidence="1 10" id="KW-0378">Hydrolase</keyword>
<protein>
    <submittedName>
        <fullName evidence="10">Diguanylate cyclase/phosphodiesterase with PAS/PAC sensor(S)</fullName>
        <ecNumber evidence="10">2.1.1.80</ecNumber>
        <ecNumber evidence="10">3.1.1.61</ecNumber>
    </submittedName>
</protein>
<evidence type="ECO:0000256" key="3">
    <source>
        <dbReference type="SAM" id="MobiDB-lite"/>
    </source>
</evidence>
<dbReference type="STRING" id="522306.CAP2UW1_2118"/>
<dbReference type="Pfam" id="PF13426">
    <property type="entry name" value="PAS_9"/>
    <property type="match status" value="1"/>
</dbReference>
<keyword evidence="10" id="KW-0489">Methyltransferase</keyword>
<dbReference type="InterPro" id="IPR043128">
    <property type="entry name" value="Rev_trsase/Diguanyl_cyclase"/>
</dbReference>
<reference evidence="10" key="1">
    <citation type="submission" date="2009-08" db="EMBL/GenBank/DDBJ databases">
        <authorList>
            <consortium name="US DOE Joint Genome Institute"/>
            <person name="Lucas S."/>
            <person name="Copeland A."/>
            <person name="Lapidus A."/>
            <person name="Glavina del Rio T."/>
            <person name="Dalin E."/>
            <person name="Tice H."/>
            <person name="Bruce D."/>
            <person name="Barry K."/>
            <person name="Pitluck S."/>
            <person name="Lowry S."/>
            <person name="Larimer F."/>
            <person name="Land M."/>
            <person name="Hauser L."/>
            <person name="Kyrpides N."/>
            <person name="Ivanova N."/>
            <person name="McMahon K.D."/>
            <person name="Hugenholtz P."/>
        </authorList>
    </citation>
    <scope>NUCLEOTIDE SEQUENCE</scope>
    <source>
        <strain evidence="10">UW-1</strain>
    </source>
</reference>
<dbReference type="InterPro" id="IPR000780">
    <property type="entry name" value="CheR_MeTrfase"/>
</dbReference>
<feature type="domain" description="CheB-type methylesterase" evidence="6">
    <location>
        <begin position="38"/>
        <end position="214"/>
    </location>
</feature>
<dbReference type="NCBIfam" id="TIGR00254">
    <property type="entry name" value="GGDEF"/>
    <property type="match status" value="1"/>
</dbReference>
<feature type="active site" evidence="1">
    <location>
        <position position="71"/>
    </location>
</feature>
<dbReference type="GO" id="GO:0006935">
    <property type="term" value="P:chemotaxis"/>
    <property type="evidence" value="ECO:0007669"/>
    <property type="project" value="UniProtKB-UniRule"/>
</dbReference>
<evidence type="ECO:0000259" key="6">
    <source>
        <dbReference type="PROSITE" id="PS50122"/>
    </source>
</evidence>
<dbReference type="Pfam" id="PF01739">
    <property type="entry name" value="CheR"/>
    <property type="match status" value="1"/>
</dbReference>
<dbReference type="InterPro" id="IPR000673">
    <property type="entry name" value="Sig_transdc_resp-reg_Me-estase"/>
</dbReference>
<feature type="domain" description="PAC" evidence="5">
    <location>
        <begin position="1055"/>
        <end position="1107"/>
    </location>
</feature>
<dbReference type="eggNOG" id="COG1352">
    <property type="taxonomic scope" value="Bacteria"/>
</dbReference>
<dbReference type="CDD" id="cd01948">
    <property type="entry name" value="EAL"/>
    <property type="match status" value="1"/>
</dbReference>
<dbReference type="Gene3D" id="3.30.450.20">
    <property type="entry name" value="PAS domain"/>
    <property type="match status" value="3"/>
</dbReference>
<dbReference type="Gene3D" id="3.20.20.450">
    <property type="entry name" value="EAL domain"/>
    <property type="match status" value="1"/>
</dbReference>
<dbReference type="InterPro" id="IPR029063">
    <property type="entry name" value="SAM-dependent_MTases_sf"/>
</dbReference>
<feature type="coiled-coil region" evidence="2">
    <location>
        <begin position="660"/>
        <end position="750"/>
    </location>
</feature>
<dbReference type="GO" id="GO:0032259">
    <property type="term" value="P:methylation"/>
    <property type="evidence" value="ECO:0007669"/>
    <property type="project" value="UniProtKB-KW"/>
</dbReference>